<gene>
    <name evidence="1" type="ORF">IAA69_03340</name>
</gene>
<comment type="caution">
    <text evidence="1">The sequence shown here is derived from an EMBL/GenBank/DDBJ whole genome shotgun (WGS) entry which is preliminary data.</text>
</comment>
<evidence type="ECO:0000313" key="2">
    <source>
        <dbReference type="Proteomes" id="UP000824261"/>
    </source>
</evidence>
<proteinExistence type="predicted"/>
<reference evidence="1" key="1">
    <citation type="submission" date="2020-10" db="EMBL/GenBank/DDBJ databases">
        <authorList>
            <person name="Gilroy R."/>
        </authorList>
    </citation>
    <scope>NUCLEOTIDE SEQUENCE</scope>
    <source>
        <strain evidence="1">ChiGjej1B1-2707</strain>
    </source>
</reference>
<organism evidence="1 2">
    <name type="scientific">Candidatus Aveggerthella stercoripullorum</name>
    <dbReference type="NCBI Taxonomy" id="2840688"/>
    <lineage>
        <taxon>Bacteria</taxon>
        <taxon>Bacillati</taxon>
        <taxon>Actinomycetota</taxon>
        <taxon>Coriobacteriia</taxon>
        <taxon>Eggerthellales</taxon>
        <taxon>Eggerthellaceae</taxon>
        <taxon>Eggerthellaceae incertae sedis</taxon>
        <taxon>Candidatus Aveggerthella</taxon>
    </lineage>
</organism>
<dbReference type="Proteomes" id="UP000824261">
    <property type="component" value="Unassembled WGS sequence"/>
</dbReference>
<reference evidence="1" key="2">
    <citation type="journal article" date="2021" name="PeerJ">
        <title>Extensive microbial diversity within the chicken gut microbiome revealed by metagenomics and culture.</title>
        <authorList>
            <person name="Gilroy R."/>
            <person name="Ravi A."/>
            <person name="Getino M."/>
            <person name="Pursley I."/>
            <person name="Horton D.L."/>
            <person name="Alikhan N.F."/>
            <person name="Baker D."/>
            <person name="Gharbi K."/>
            <person name="Hall N."/>
            <person name="Watson M."/>
            <person name="Adriaenssens E.M."/>
            <person name="Foster-Nyarko E."/>
            <person name="Jarju S."/>
            <person name="Secka A."/>
            <person name="Antonio M."/>
            <person name="Oren A."/>
            <person name="Chaudhuri R.R."/>
            <person name="La Ragione R."/>
            <person name="Hildebrand F."/>
            <person name="Pallen M.J."/>
        </authorList>
    </citation>
    <scope>NUCLEOTIDE SEQUENCE</scope>
    <source>
        <strain evidence="1">ChiGjej1B1-2707</strain>
    </source>
</reference>
<accession>A0A9D1D2V3</accession>
<dbReference type="AlphaFoldDB" id="A0A9D1D2V3"/>
<name>A0A9D1D2V3_9ACTN</name>
<protein>
    <submittedName>
        <fullName evidence="1">Uncharacterized protein</fullName>
    </submittedName>
</protein>
<evidence type="ECO:0000313" key="1">
    <source>
        <dbReference type="EMBL" id="HIR01278.1"/>
    </source>
</evidence>
<dbReference type="EMBL" id="DVGB01000041">
    <property type="protein sequence ID" value="HIR01278.1"/>
    <property type="molecule type" value="Genomic_DNA"/>
</dbReference>
<sequence length="201" mass="21756">MRRKEEGSVLLLTALSLPLLFAILAFGIDAVLAIEAKASQESALQTVQELRMAPAITLKAKNATDPGAVIAECVMTALRDEGYRGEIEVWFYEAGKADGLDDVRKRLYAFEVVVEDRIPTAFARMFGIESIPVASSFASASQPYAEHAVWKPTAPRCGVFRAEAGKPASSRSFSAASLEAMPVGIREQIEGHLEQAGKDIR</sequence>